<proteinExistence type="predicted"/>
<reference evidence="3" key="1">
    <citation type="journal article" date="2019" name="Curr. Biol.">
        <title>Genome Sequence of Striga asiatica Provides Insight into the Evolution of Plant Parasitism.</title>
        <authorList>
            <person name="Yoshida S."/>
            <person name="Kim S."/>
            <person name="Wafula E.K."/>
            <person name="Tanskanen J."/>
            <person name="Kim Y.M."/>
            <person name="Honaas L."/>
            <person name="Yang Z."/>
            <person name="Spallek T."/>
            <person name="Conn C.E."/>
            <person name="Ichihashi Y."/>
            <person name="Cheong K."/>
            <person name="Cui S."/>
            <person name="Der J.P."/>
            <person name="Gundlach H."/>
            <person name="Jiao Y."/>
            <person name="Hori C."/>
            <person name="Ishida J.K."/>
            <person name="Kasahara H."/>
            <person name="Kiba T."/>
            <person name="Kim M.S."/>
            <person name="Koo N."/>
            <person name="Laohavisit A."/>
            <person name="Lee Y.H."/>
            <person name="Lumba S."/>
            <person name="McCourt P."/>
            <person name="Mortimer J.C."/>
            <person name="Mutuku J.M."/>
            <person name="Nomura T."/>
            <person name="Sasaki-Sekimoto Y."/>
            <person name="Seto Y."/>
            <person name="Wang Y."/>
            <person name="Wakatake T."/>
            <person name="Sakakibara H."/>
            <person name="Demura T."/>
            <person name="Yamaguchi S."/>
            <person name="Yoneyama K."/>
            <person name="Manabe R.I."/>
            <person name="Nelson D.C."/>
            <person name="Schulman A.H."/>
            <person name="Timko M.P."/>
            <person name="dePamphilis C.W."/>
            <person name="Choi D."/>
            <person name="Shirasu K."/>
        </authorList>
    </citation>
    <scope>NUCLEOTIDE SEQUENCE [LARGE SCALE GENOMIC DNA]</scope>
    <source>
        <strain evidence="3">cv. UVA1</strain>
    </source>
</reference>
<keyword evidence="3" id="KW-1185">Reference proteome</keyword>
<name>A0A5A7R588_STRAF</name>
<dbReference type="Proteomes" id="UP000325081">
    <property type="component" value="Unassembled WGS sequence"/>
</dbReference>
<accession>A0A5A7R588</accession>
<feature type="chain" id="PRO_5022717633" evidence="1">
    <location>
        <begin position="33"/>
        <end position="181"/>
    </location>
</feature>
<feature type="signal peptide" evidence="1">
    <location>
        <begin position="1"/>
        <end position="32"/>
    </location>
</feature>
<organism evidence="2 3">
    <name type="scientific">Striga asiatica</name>
    <name type="common">Asiatic witchweed</name>
    <name type="synonym">Buchnera asiatica</name>
    <dbReference type="NCBI Taxonomy" id="4170"/>
    <lineage>
        <taxon>Eukaryota</taxon>
        <taxon>Viridiplantae</taxon>
        <taxon>Streptophyta</taxon>
        <taxon>Embryophyta</taxon>
        <taxon>Tracheophyta</taxon>
        <taxon>Spermatophyta</taxon>
        <taxon>Magnoliopsida</taxon>
        <taxon>eudicotyledons</taxon>
        <taxon>Gunneridae</taxon>
        <taxon>Pentapetalae</taxon>
        <taxon>asterids</taxon>
        <taxon>lamiids</taxon>
        <taxon>Lamiales</taxon>
        <taxon>Orobanchaceae</taxon>
        <taxon>Buchnereae</taxon>
        <taxon>Striga</taxon>
    </lineage>
</organism>
<gene>
    <name evidence="2" type="ORF">STAS_30311</name>
</gene>
<protein>
    <submittedName>
        <fullName evidence="2">Pollen Ole e 1 allergen and extensin family protein</fullName>
    </submittedName>
</protein>
<keyword evidence="1" id="KW-0732">Signal</keyword>
<evidence type="ECO:0000313" key="3">
    <source>
        <dbReference type="Proteomes" id="UP000325081"/>
    </source>
</evidence>
<dbReference type="AlphaFoldDB" id="A0A5A7R588"/>
<sequence>MGCFLGQNNFAKSMMFLFVFIVLVSMEWSAMAAQESDFLADIFSSGRDEMVQWAGYGEEKLSTVVIGGKILCSGGGAGEKTDSYPVSGARVAVLCGSRSKRKKTWAKTDTDSSGNFLIDLPSRLHAIPNLEKICHIKVVHLPKSSSCRLVRKHNPIQLTSNTDGIRSYTTNNIHLMPHKHT</sequence>
<evidence type="ECO:0000256" key="1">
    <source>
        <dbReference type="SAM" id="SignalP"/>
    </source>
</evidence>
<dbReference type="EMBL" id="BKCP01010514">
    <property type="protein sequence ID" value="GER52835.1"/>
    <property type="molecule type" value="Genomic_DNA"/>
</dbReference>
<dbReference type="PANTHER" id="PTHR47273:SF6">
    <property type="entry name" value="POLLEN OLE E 1 ALLERGEN AND EXTENSIN FAMILY PROTEIN"/>
    <property type="match status" value="1"/>
</dbReference>
<dbReference type="Pfam" id="PF01190">
    <property type="entry name" value="Pollen_Ole_e_1"/>
    <property type="match status" value="1"/>
</dbReference>
<dbReference type="PANTHER" id="PTHR47273">
    <property type="entry name" value="EXPRESSED PROTEIN"/>
    <property type="match status" value="1"/>
</dbReference>
<evidence type="ECO:0000313" key="2">
    <source>
        <dbReference type="EMBL" id="GER52835.1"/>
    </source>
</evidence>
<comment type="caution">
    <text evidence="2">The sequence shown here is derived from an EMBL/GenBank/DDBJ whole genome shotgun (WGS) entry which is preliminary data.</text>
</comment>